<evidence type="ECO:0000256" key="2">
    <source>
        <dbReference type="SAM" id="MobiDB-lite"/>
    </source>
</evidence>
<comment type="similarity">
    <text evidence="1">Belongs to the saccharopine dehydrogenase family.</text>
</comment>
<dbReference type="PANTHER" id="PTHR12286:SF5">
    <property type="entry name" value="SACCHAROPINE DEHYDROGENASE-LIKE OXIDOREDUCTASE"/>
    <property type="match status" value="1"/>
</dbReference>
<dbReference type="InterPro" id="IPR036291">
    <property type="entry name" value="NAD(P)-bd_dom_sf"/>
</dbReference>
<dbReference type="PANTHER" id="PTHR12286">
    <property type="entry name" value="SACCHAROPINE DEHYDROGENASE-LIKE OXIDOREDUCTASE"/>
    <property type="match status" value="1"/>
</dbReference>
<keyword evidence="5" id="KW-1185">Reference proteome</keyword>
<dbReference type="Proteomes" id="UP000812966">
    <property type="component" value="Unassembled WGS sequence"/>
</dbReference>
<protein>
    <recommendedName>
        <fullName evidence="3">Saccharopine dehydrogenase NADP binding domain-containing protein</fullName>
    </recommendedName>
</protein>
<dbReference type="EMBL" id="JABELV010000093">
    <property type="protein sequence ID" value="KAG7531342.1"/>
    <property type="molecule type" value="Genomic_DNA"/>
</dbReference>
<evidence type="ECO:0000313" key="5">
    <source>
        <dbReference type="Proteomes" id="UP000812966"/>
    </source>
</evidence>
<sequence>MVVPTSTYSLSHAVSTFDPAFRQLDLGRETTTSTSTSTSASISTGSSIDQGKRSDYDHDIDILIYGATSFTGKLVVKYLLQHPQYASGTGEFRFALGGRTKSKLDSLAEQIELEAEEHQKPEVVCFPLCFPASSSEGSEGEEIEEIEEGVRKAVGGCKVVVNLAGPFSTQNAEVLIRQCAQQGKHYVDLTGETPWVKEMIEKYDFLACSTGSCIVPCCGFDSIPSDLTAYLSAQYLARHAHGSQESAQADSVQRDAKLVSSETFHWIRGGVSGGTVGSAFVVAEMEKRRLQRGMGEFALTFRESGRPSKGFRPAYYNALSGLRGMFFVMAPVNSAIVRRSWSILQRAPLILSAAPSSSAASSSKSSWASSAPVPARYGKDFTYDESMCLGPRGKGMSALSSCFFGLLLTAFGAAFASSSLVRSLVKLVAPVSGSGPSEEQQKKGYFEAVNVAQSEKDAVVTTMFGRYDPGYSGTARMLAESALSLSIAHDQISSIGKLGGVLTPSTAMGDILAERLRRYGGFEISTSTFEDWKRAREADKKNV</sequence>
<evidence type="ECO:0000313" key="4">
    <source>
        <dbReference type="EMBL" id="KAG7531342.1"/>
    </source>
</evidence>
<dbReference type="GO" id="GO:0005811">
    <property type="term" value="C:lipid droplet"/>
    <property type="evidence" value="ECO:0007669"/>
    <property type="project" value="TreeGrafter"/>
</dbReference>
<name>A0A8K0JKE6_9TREE</name>
<evidence type="ECO:0000256" key="1">
    <source>
        <dbReference type="ARBA" id="ARBA00038048"/>
    </source>
</evidence>
<dbReference type="GO" id="GO:0005886">
    <property type="term" value="C:plasma membrane"/>
    <property type="evidence" value="ECO:0007669"/>
    <property type="project" value="TreeGrafter"/>
</dbReference>
<dbReference type="InterPro" id="IPR051276">
    <property type="entry name" value="Saccharopine_DH-like_oxidrdct"/>
</dbReference>
<dbReference type="OrthoDB" id="10268090at2759"/>
<dbReference type="Pfam" id="PF03435">
    <property type="entry name" value="Sacchrp_dh_NADP"/>
    <property type="match status" value="1"/>
</dbReference>
<gene>
    <name evidence="4" type="ORF">FFLO_04403</name>
</gene>
<proteinExistence type="inferred from homology"/>
<reference evidence="4" key="1">
    <citation type="submission" date="2020-04" db="EMBL/GenBank/DDBJ databases">
        <title>Analysis of mating type loci in Filobasidium floriforme.</title>
        <authorList>
            <person name="Nowrousian M."/>
        </authorList>
    </citation>
    <scope>NUCLEOTIDE SEQUENCE</scope>
    <source>
        <strain evidence="4">CBS 6242</strain>
    </source>
</reference>
<organism evidence="4 5">
    <name type="scientific">Filobasidium floriforme</name>
    <dbReference type="NCBI Taxonomy" id="5210"/>
    <lineage>
        <taxon>Eukaryota</taxon>
        <taxon>Fungi</taxon>
        <taxon>Dikarya</taxon>
        <taxon>Basidiomycota</taxon>
        <taxon>Agaricomycotina</taxon>
        <taxon>Tremellomycetes</taxon>
        <taxon>Filobasidiales</taxon>
        <taxon>Filobasidiaceae</taxon>
        <taxon>Filobasidium</taxon>
    </lineage>
</organism>
<comment type="caution">
    <text evidence="4">The sequence shown here is derived from an EMBL/GenBank/DDBJ whole genome shotgun (WGS) entry which is preliminary data.</text>
</comment>
<dbReference type="SUPFAM" id="SSF51735">
    <property type="entry name" value="NAD(P)-binding Rossmann-fold domains"/>
    <property type="match status" value="1"/>
</dbReference>
<dbReference type="Gene3D" id="3.40.50.720">
    <property type="entry name" value="NAD(P)-binding Rossmann-like Domain"/>
    <property type="match status" value="1"/>
</dbReference>
<feature type="domain" description="Saccharopine dehydrogenase NADP binding" evidence="3">
    <location>
        <begin position="62"/>
        <end position="203"/>
    </location>
</feature>
<dbReference type="AlphaFoldDB" id="A0A8K0JKE6"/>
<dbReference type="InterPro" id="IPR005097">
    <property type="entry name" value="Sacchrp_dh_NADP-bd"/>
</dbReference>
<dbReference type="GO" id="GO:0009247">
    <property type="term" value="P:glycolipid biosynthetic process"/>
    <property type="evidence" value="ECO:0007669"/>
    <property type="project" value="TreeGrafter"/>
</dbReference>
<dbReference type="GO" id="GO:0005739">
    <property type="term" value="C:mitochondrion"/>
    <property type="evidence" value="ECO:0007669"/>
    <property type="project" value="TreeGrafter"/>
</dbReference>
<feature type="compositionally biased region" description="Low complexity" evidence="2">
    <location>
        <begin position="30"/>
        <end position="47"/>
    </location>
</feature>
<evidence type="ECO:0000259" key="3">
    <source>
        <dbReference type="Pfam" id="PF03435"/>
    </source>
</evidence>
<feature type="region of interest" description="Disordered" evidence="2">
    <location>
        <begin position="29"/>
        <end position="50"/>
    </location>
</feature>
<accession>A0A8K0JKE6</accession>